<dbReference type="Pfam" id="PF07978">
    <property type="entry name" value="NIPSNAP"/>
    <property type="match status" value="1"/>
</dbReference>
<comment type="caution">
    <text evidence="2">The sequence shown here is derived from an EMBL/GenBank/DDBJ whole genome shotgun (WGS) entry which is preliminary data.</text>
</comment>
<dbReference type="SUPFAM" id="SSF54909">
    <property type="entry name" value="Dimeric alpha+beta barrel"/>
    <property type="match status" value="1"/>
</dbReference>
<organism evidence="2 3">
    <name type="scientific">Bacillus cereus</name>
    <dbReference type="NCBI Taxonomy" id="1396"/>
    <lineage>
        <taxon>Bacteria</taxon>
        <taxon>Bacillati</taxon>
        <taxon>Bacillota</taxon>
        <taxon>Bacilli</taxon>
        <taxon>Bacillales</taxon>
        <taxon>Bacillaceae</taxon>
        <taxon>Bacillus</taxon>
        <taxon>Bacillus cereus group</taxon>
    </lineage>
</organism>
<dbReference type="RefSeq" id="WP_046954094.1">
    <property type="nucleotide sequence ID" value="NZ_LCYI01000010.1"/>
</dbReference>
<dbReference type="PATRIC" id="fig|1396.428.peg.421"/>
<dbReference type="InterPro" id="IPR011008">
    <property type="entry name" value="Dimeric_a/b-barrel"/>
</dbReference>
<dbReference type="EMBL" id="LCYI01000010">
    <property type="protein sequence ID" value="KLA31975.1"/>
    <property type="molecule type" value="Genomic_DNA"/>
</dbReference>
<dbReference type="InterPro" id="IPR012577">
    <property type="entry name" value="NIPSNAP"/>
</dbReference>
<protein>
    <recommendedName>
        <fullName evidence="1">NIPSNAP domain-containing protein</fullName>
    </recommendedName>
</protein>
<dbReference type="Gene3D" id="3.30.70.100">
    <property type="match status" value="1"/>
</dbReference>
<gene>
    <name evidence="2" type="ORF">B4077_2735</name>
</gene>
<sequence length="112" mass="13726">MFYRRKYNIVKSEFIKIFNDHFNNTNLPNQLKHGSRLIGRWMKDNKNDTTEVFAIWEYDSYEQYKEIESKIRSDKMHVTRIQDWYEKHGGKEDVLQKYIVELKNEELVCTVK</sequence>
<accession>A0A0G8F6A9</accession>
<dbReference type="AlphaFoldDB" id="A0A0G8F6A9"/>
<evidence type="ECO:0000313" key="2">
    <source>
        <dbReference type="EMBL" id="KLA31975.1"/>
    </source>
</evidence>
<proteinExistence type="predicted"/>
<feature type="domain" description="NIPSNAP" evidence="1">
    <location>
        <begin position="5"/>
        <end position="75"/>
    </location>
</feature>
<name>A0A0G8F6A9_BACCE</name>
<evidence type="ECO:0000313" key="3">
    <source>
        <dbReference type="Proteomes" id="UP000035214"/>
    </source>
</evidence>
<evidence type="ECO:0000259" key="1">
    <source>
        <dbReference type="Pfam" id="PF07978"/>
    </source>
</evidence>
<dbReference type="Proteomes" id="UP000035214">
    <property type="component" value="Unassembled WGS sequence"/>
</dbReference>
<reference evidence="2 3" key="1">
    <citation type="submission" date="2015-04" db="EMBL/GenBank/DDBJ databases">
        <title>Draft Genome Sequences of Eight Spore-Forming Food Isolates of Bacillus cereus Genome sequencing.</title>
        <authorList>
            <person name="Krawcyk A.O."/>
            <person name="de Jong A."/>
            <person name="Eijlander R.T."/>
            <person name="Berendsen E.M."/>
            <person name="Holsappel S."/>
            <person name="Wells-Bennik M."/>
            <person name="Kuipers O.P."/>
        </authorList>
    </citation>
    <scope>NUCLEOTIDE SEQUENCE [LARGE SCALE GENOMIC DNA]</scope>
    <source>
        <strain evidence="2 3">B4077</strain>
    </source>
</reference>